<keyword evidence="4 7" id="KW-0812">Transmembrane</keyword>
<protein>
    <recommendedName>
        <fullName evidence="12">Mechanosensitive ion channel</fullName>
    </recommendedName>
</protein>
<name>A0A2W5FE69_9SPHI</name>
<dbReference type="AlphaFoldDB" id="A0A2W5FE69"/>
<evidence type="ECO:0000256" key="6">
    <source>
        <dbReference type="ARBA" id="ARBA00023136"/>
    </source>
</evidence>
<dbReference type="InterPro" id="IPR052702">
    <property type="entry name" value="MscS-like_channel"/>
</dbReference>
<evidence type="ECO:0000256" key="1">
    <source>
        <dbReference type="ARBA" id="ARBA00004651"/>
    </source>
</evidence>
<evidence type="ECO:0000259" key="9">
    <source>
        <dbReference type="Pfam" id="PF21082"/>
    </source>
</evidence>
<dbReference type="InterPro" id="IPR011014">
    <property type="entry name" value="MscS_channel_TM-2"/>
</dbReference>
<feature type="non-terminal residue" evidence="10">
    <location>
        <position position="1"/>
    </location>
</feature>
<comment type="subcellular location">
    <subcellularLocation>
        <location evidence="1">Cell membrane</location>
        <topology evidence="1">Multi-pass membrane protein</topology>
    </subcellularLocation>
</comment>
<dbReference type="Gene3D" id="2.30.30.60">
    <property type="match status" value="1"/>
</dbReference>
<gene>
    <name evidence="10" type="ORF">DI598_01860</name>
</gene>
<evidence type="ECO:0000256" key="7">
    <source>
        <dbReference type="SAM" id="Phobius"/>
    </source>
</evidence>
<evidence type="ECO:0000256" key="3">
    <source>
        <dbReference type="ARBA" id="ARBA00022475"/>
    </source>
</evidence>
<dbReference type="GO" id="GO:0005886">
    <property type="term" value="C:plasma membrane"/>
    <property type="evidence" value="ECO:0007669"/>
    <property type="project" value="UniProtKB-SubCell"/>
</dbReference>
<evidence type="ECO:0000256" key="2">
    <source>
        <dbReference type="ARBA" id="ARBA00008017"/>
    </source>
</evidence>
<dbReference type="InterPro" id="IPR023408">
    <property type="entry name" value="MscS_beta-dom_sf"/>
</dbReference>
<evidence type="ECO:0000313" key="10">
    <source>
        <dbReference type="EMBL" id="PZP51960.1"/>
    </source>
</evidence>
<feature type="transmembrane region" description="Helical" evidence="7">
    <location>
        <begin position="603"/>
        <end position="630"/>
    </location>
</feature>
<dbReference type="Gene3D" id="1.10.287.1260">
    <property type="match status" value="1"/>
</dbReference>
<dbReference type="SUPFAM" id="SSF82861">
    <property type="entry name" value="Mechanosensitive channel protein MscS (YggB), transmembrane region"/>
    <property type="match status" value="1"/>
</dbReference>
<dbReference type="InterPro" id="IPR006685">
    <property type="entry name" value="MscS_channel_2nd"/>
</dbReference>
<evidence type="ECO:0000313" key="11">
    <source>
        <dbReference type="Proteomes" id="UP000249645"/>
    </source>
</evidence>
<dbReference type="InterPro" id="IPR011066">
    <property type="entry name" value="MscS_channel_C_sf"/>
</dbReference>
<feature type="transmembrane region" description="Helical" evidence="7">
    <location>
        <begin position="488"/>
        <end position="510"/>
    </location>
</feature>
<feature type="transmembrane region" description="Helical" evidence="7">
    <location>
        <begin position="346"/>
        <end position="364"/>
    </location>
</feature>
<feature type="domain" description="Mechanosensitive ion channel MscS C-terminal" evidence="9">
    <location>
        <begin position="695"/>
        <end position="773"/>
    </location>
</feature>
<dbReference type="PANTHER" id="PTHR30347:SF1">
    <property type="entry name" value="MECHANOSENSITIVE CHANNEL MSCK"/>
    <property type="match status" value="1"/>
</dbReference>
<comment type="similarity">
    <text evidence="2">Belongs to the MscS (TC 1.A.23) family.</text>
</comment>
<proteinExistence type="inferred from homology"/>
<evidence type="ECO:0000256" key="4">
    <source>
        <dbReference type="ARBA" id="ARBA00022692"/>
    </source>
</evidence>
<keyword evidence="3" id="KW-1003">Cell membrane</keyword>
<dbReference type="Pfam" id="PF21082">
    <property type="entry name" value="MS_channel_3rd"/>
    <property type="match status" value="1"/>
</dbReference>
<accession>A0A2W5FE69</accession>
<dbReference type="SUPFAM" id="SSF82689">
    <property type="entry name" value="Mechanosensitive channel protein MscS (YggB), C-terminal domain"/>
    <property type="match status" value="1"/>
</dbReference>
<feature type="transmembrane region" description="Helical" evidence="7">
    <location>
        <begin position="376"/>
        <end position="393"/>
    </location>
</feature>
<dbReference type="Pfam" id="PF00924">
    <property type="entry name" value="MS_channel_2nd"/>
    <property type="match status" value="1"/>
</dbReference>
<comment type="caution">
    <text evidence="10">The sequence shown here is derived from an EMBL/GenBank/DDBJ whole genome shotgun (WGS) entry which is preliminary data.</text>
</comment>
<dbReference type="InterPro" id="IPR010920">
    <property type="entry name" value="LSM_dom_sf"/>
</dbReference>
<dbReference type="GO" id="GO:0008381">
    <property type="term" value="F:mechanosensitive monoatomic ion channel activity"/>
    <property type="evidence" value="ECO:0007669"/>
    <property type="project" value="UniProtKB-ARBA"/>
</dbReference>
<feature type="transmembrane region" description="Helical" evidence="7">
    <location>
        <begin position="575"/>
        <end position="597"/>
    </location>
</feature>
<feature type="transmembrane region" description="Helical" evidence="7">
    <location>
        <begin position="530"/>
        <end position="554"/>
    </location>
</feature>
<feature type="transmembrane region" description="Helical" evidence="7">
    <location>
        <begin position="405"/>
        <end position="422"/>
    </location>
</feature>
<keyword evidence="6 7" id="KW-0472">Membrane</keyword>
<organism evidence="10 11">
    <name type="scientific">Pseudopedobacter saltans</name>
    <dbReference type="NCBI Taxonomy" id="151895"/>
    <lineage>
        <taxon>Bacteria</taxon>
        <taxon>Pseudomonadati</taxon>
        <taxon>Bacteroidota</taxon>
        <taxon>Sphingobacteriia</taxon>
        <taxon>Sphingobacteriales</taxon>
        <taxon>Sphingobacteriaceae</taxon>
        <taxon>Pseudopedobacter</taxon>
    </lineage>
</organism>
<evidence type="ECO:0000259" key="8">
    <source>
        <dbReference type="Pfam" id="PF00924"/>
    </source>
</evidence>
<evidence type="ECO:0000256" key="5">
    <source>
        <dbReference type="ARBA" id="ARBA00022989"/>
    </source>
</evidence>
<reference evidence="10 11" key="1">
    <citation type="submission" date="2017-11" db="EMBL/GenBank/DDBJ databases">
        <title>Infants hospitalized years apart are colonized by the same room-sourced microbial strains.</title>
        <authorList>
            <person name="Brooks B."/>
            <person name="Olm M.R."/>
            <person name="Firek B.A."/>
            <person name="Baker R."/>
            <person name="Thomas B.C."/>
            <person name="Morowitz M.J."/>
            <person name="Banfield J.F."/>
        </authorList>
    </citation>
    <scope>NUCLEOTIDE SEQUENCE [LARGE SCALE GENOMIC DNA]</scope>
    <source>
        <strain evidence="10">S2_009_000_R2_76</strain>
    </source>
</reference>
<feature type="transmembrane region" description="Helical" evidence="7">
    <location>
        <begin position="245"/>
        <end position="271"/>
    </location>
</feature>
<sequence>SLTSDDSTISIGNDTHRLDTTQEFKALKLAINADTIIPFVADKLERFSMKIHTSNRILQTSIDTKALSLEADSLNNALNKIQKRITRPGYKMNLQFINTSLIILGEQQENIESKLDMLGQLYSNLTKNNKDIKNILNDPIFELTGISDTSLVSQLHDLRSESKILDSTEVSNIANVNYMRSKLATLSLRYKDLLSDLRFMEENRFTSMWSKEEPSIWNLSSGAYNQNQSFANNLRNGSRITSHILAIYLSSKGFVISIGIFLLLATLFIAFSSKKKIKNLASSSNLMQPLIFLSKNSVLGMLFAAFCYFPFFFANPPMSLLNATGFFQSILLVVLLFPTLQKKERIIWIVFTFIYILFCIDSQLLESTIGERRSLLLIQVLLVCAIAYSFINTQQLSNLFSTGKLMRTILFIAFFFSIGSLSSNCVGRVTLSKILGSSASLLILLTTAYRVFVKITLEFMYVYSEANSDSRLSAFINYNELKAKYSRWLYVTCTIALFIGISHSMYLYAPLTFVFNYILMRHHTIGVFDFTFYSVFIFVVIVWISGIISSFVRFSLGAENMVTTEKRNKLGSMTLLIRLAIWILGFLIAIAAAGIPIDKITIIISALGVGIGFGLQNIANNLVSGVILAFERPIQIGDSIDISGTSGTVSEIGVRSSKLKLTGGADVIIPNGDLLSQKITNWTLTSRSKQESFNLRIAYGEDLYKVKKIVEDELSNSEQILNGSTISVLASDFGSNTILLKIYFWIKDVDNSASIRSQLMYEVYTRLLKENIQLPKDNGASEES</sequence>
<dbReference type="InterPro" id="IPR049278">
    <property type="entry name" value="MS_channel_C"/>
</dbReference>
<dbReference type="PANTHER" id="PTHR30347">
    <property type="entry name" value="POTASSIUM CHANNEL RELATED"/>
    <property type="match status" value="1"/>
</dbReference>
<dbReference type="Gene3D" id="3.30.70.100">
    <property type="match status" value="1"/>
</dbReference>
<dbReference type="SUPFAM" id="SSF50182">
    <property type="entry name" value="Sm-like ribonucleoproteins"/>
    <property type="match status" value="1"/>
</dbReference>
<feature type="domain" description="Mechanosensitive ion channel MscS" evidence="8">
    <location>
        <begin position="617"/>
        <end position="683"/>
    </location>
</feature>
<feature type="transmembrane region" description="Helical" evidence="7">
    <location>
        <begin position="319"/>
        <end position="339"/>
    </location>
</feature>
<keyword evidence="5 7" id="KW-1133">Transmembrane helix</keyword>
<dbReference type="Proteomes" id="UP000249645">
    <property type="component" value="Unassembled WGS sequence"/>
</dbReference>
<feature type="transmembrane region" description="Helical" evidence="7">
    <location>
        <begin position="434"/>
        <end position="453"/>
    </location>
</feature>
<evidence type="ECO:0008006" key="12">
    <source>
        <dbReference type="Google" id="ProtNLM"/>
    </source>
</evidence>
<dbReference type="EMBL" id="QFOI01000016">
    <property type="protein sequence ID" value="PZP51960.1"/>
    <property type="molecule type" value="Genomic_DNA"/>
</dbReference>
<feature type="transmembrane region" description="Helical" evidence="7">
    <location>
        <begin position="292"/>
        <end position="313"/>
    </location>
</feature>